<dbReference type="NCBIfam" id="NF009214">
    <property type="entry name" value="PRK12563.1"/>
    <property type="match status" value="1"/>
</dbReference>
<comment type="pathway">
    <text evidence="6">Sulfur metabolism; hydrogen sulfide biosynthesis; sulfite from sulfate: step 1/3.</text>
</comment>
<evidence type="ECO:0000313" key="9">
    <source>
        <dbReference type="Proteomes" id="UP001339883"/>
    </source>
</evidence>
<evidence type="ECO:0000256" key="2">
    <source>
        <dbReference type="ARBA" id="ARBA00022679"/>
    </source>
</evidence>
<evidence type="ECO:0000256" key="1">
    <source>
        <dbReference type="ARBA" id="ARBA00008885"/>
    </source>
</evidence>
<dbReference type="PANTHER" id="PTHR43196">
    <property type="entry name" value="SULFATE ADENYLYLTRANSFERASE SUBUNIT 2"/>
    <property type="match status" value="1"/>
</dbReference>
<dbReference type="EC" id="2.7.7.4" evidence="6"/>
<keyword evidence="3 6" id="KW-0548">Nucleotidyltransferase</keyword>
<dbReference type="HAMAP" id="MF_00064">
    <property type="entry name" value="Sulf_adenylyltr_sub2"/>
    <property type="match status" value="1"/>
</dbReference>
<evidence type="ECO:0000256" key="3">
    <source>
        <dbReference type="ARBA" id="ARBA00022695"/>
    </source>
</evidence>
<sequence length="302" mass="35236">MTEERLTHLKQLEAESIHIIREVAAEFENPVMLYSIGKDSAVMLHLAMKAFYPAKLPFPLMHVNTGWKFKDMIKFRDDMVQKHGLELIEHKNLEGMAQNINPFDHGSSKYTDIMKTQALKQALDKYQFDAAFGGARRDEEKSRAKERVYSFRDNKHRWDPKNQRPELWNIYNGKVNKGESIRVFPLSNWTELDIWQYIYLEQIPIVPLYFSAKRPVVERDGTLIMIDDERFPLRAGEVPEMRSVRFRTLGCYPLTGAVQSTADTLPEIIQEMLLTTSSERQGRMIDHDEAGSMEKKKQEGYF</sequence>
<dbReference type="CDD" id="cd23946">
    <property type="entry name" value="Sulfate_adenylyltransferase_2"/>
    <property type="match status" value="1"/>
</dbReference>
<name>A0ABU6DQH5_9GAMM</name>
<evidence type="ECO:0000259" key="7">
    <source>
        <dbReference type="Pfam" id="PF01507"/>
    </source>
</evidence>
<dbReference type="InterPro" id="IPR011784">
    <property type="entry name" value="SO4_adenylTrfase_ssu"/>
</dbReference>
<comment type="caution">
    <text evidence="8">The sequence shown here is derived from an EMBL/GenBank/DDBJ whole genome shotgun (WGS) entry which is preliminary data.</text>
</comment>
<dbReference type="EMBL" id="VTDN01000002">
    <property type="protein sequence ID" value="MEB5476116.1"/>
    <property type="molecule type" value="Genomic_DNA"/>
</dbReference>
<dbReference type="Proteomes" id="UP001339883">
    <property type="component" value="Unassembled WGS sequence"/>
</dbReference>
<dbReference type="Pfam" id="PF01507">
    <property type="entry name" value="PAPS_reduct"/>
    <property type="match status" value="1"/>
</dbReference>
<dbReference type="PIRSF" id="PIRSF002936">
    <property type="entry name" value="CysDAde_trans"/>
    <property type="match status" value="1"/>
</dbReference>
<evidence type="ECO:0000313" key="8">
    <source>
        <dbReference type="EMBL" id="MEB5476116.1"/>
    </source>
</evidence>
<comment type="subunit">
    <text evidence="6">Heterodimer composed of CysD, the smaller subunit, and CysN.</text>
</comment>
<dbReference type="RefSeq" id="WP_237412801.1">
    <property type="nucleotide sequence ID" value="NZ_VTDN01000002.1"/>
</dbReference>
<keyword evidence="4 6" id="KW-0547">Nucleotide-binding</keyword>
<dbReference type="NCBIfam" id="NF003587">
    <property type="entry name" value="PRK05253.1"/>
    <property type="match status" value="1"/>
</dbReference>
<organism evidence="8 9">
    <name type="scientific">Acinetobacter pollinis</name>
    <dbReference type="NCBI Taxonomy" id="2605270"/>
    <lineage>
        <taxon>Bacteria</taxon>
        <taxon>Pseudomonadati</taxon>
        <taxon>Pseudomonadota</taxon>
        <taxon>Gammaproteobacteria</taxon>
        <taxon>Moraxellales</taxon>
        <taxon>Moraxellaceae</taxon>
        <taxon>Acinetobacter</taxon>
    </lineage>
</organism>
<dbReference type="NCBIfam" id="TIGR02039">
    <property type="entry name" value="CysD"/>
    <property type="match status" value="1"/>
</dbReference>
<evidence type="ECO:0000256" key="5">
    <source>
        <dbReference type="ARBA" id="ARBA00022840"/>
    </source>
</evidence>
<dbReference type="GO" id="GO:0004781">
    <property type="term" value="F:sulfate adenylyltransferase (ATP) activity"/>
    <property type="evidence" value="ECO:0007669"/>
    <property type="project" value="UniProtKB-EC"/>
</dbReference>
<dbReference type="Gene3D" id="3.40.50.620">
    <property type="entry name" value="HUPs"/>
    <property type="match status" value="1"/>
</dbReference>
<accession>A0ABU6DQH5</accession>
<comment type="function">
    <text evidence="6">With CysN forms the ATP sulfurylase (ATPS) that catalyzes the adenylation of sulfate producing adenosine 5'-phosphosulfate (APS) and diphosphate, the first enzymatic step in sulfur assimilation pathway. APS synthesis involves the formation of a high-energy phosphoric-sulfuric acid anhydride bond driven by GTP hydrolysis by CysN coupled to ATP hydrolysis by CysD.</text>
</comment>
<proteinExistence type="inferred from homology"/>
<dbReference type="InterPro" id="IPR002500">
    <property type="entry name" value="PAPS_reduct_dom"/>
</dbReference>
<gene>
    <name evidence="6 8" type="primary">cysD</name>
    <name evidence="8" type="ORF">I2F25_03470</name>
</gene>
<protein>
    <recommendedName>
        <fullName evidence="6">Sulfate adenylyltransferase subunit 2</fullName>
        <ecNumber evidence="6">2.7.7.4</ecNumber>
    </recommendedName>
    <alternativeName>
        <fullName evidence="6">ATP-sulfurylase small subunit</fullName>
    </alternativeName>
    <alternativeName>
        <fullName evidence="6">Sulfate adenylate transferase</fullName>
        <shortName evidence="6">SAT</shortName>
    </alternativeName>
</protein>
<keyword evidence="2 6" id="KW-0808">Transferase</keyword>
<dbReference type="PANTHER" id="PTHR43196:SF1">
    <property type="entry name" value="SULFATE ADENYLYLTRANSFERASE SUBUNIT 2"/>
    <property type="match status" value="1"/>
</dbReference>
<reference evidence="8 9" key="1">
    <citation type="submission" date="2019-08" db="EMBL/GenBank/DDBJ databases">
        <title>Five species of Acinetobacter isolated from floral nectar and animal pollinators.</title>
        <authorList>
            <person name="Hendry T.A."/>
        </authorList>
    </citation>
    <scope>NUCLEOTIDE SEQUENCE [LARGE SCALE GENOMIC DNA]</scope>
    <source>
        <strain evidence="8 9">MD18.27</strain>
    </source>
</reference>
<comment type="catalytic activity">
    <reaction evidence="6">
        <text>sulfate + ATP + H(+) = adenosine 5'-phosphosulfate + diphosphate</text>
        <dbReference type="Rhea" id="RHEA:18133"/>
        <dbReference type="ChEBI" id="CHEBI:15378"/>
        <dbReference type="ChEBI" id="CHEBI:16189"/>
        <dbReference type="ChEBI" id="CHEBI:30616"/>
        <dbReference type="ChEBI" id="CHEBI:33019"/>
        <dbReference type="ChEBI" id="CHEBI:58243"/>
        <dbReference type="EC" id="2.7.7.4"/>
    </reaction>
</comment>
<evidence type="ECO:0000256" key="6">
    <source>
        <dbReference type="HAMAP-Rule" id="MF_00064"/>
    </source>
</evidence>
<dbReference type="InterPro" id="IPR050128">
    <property type="entry name" value="Sulfate_adenylyltrnsfr_sub2"/>
</dbReference>
<dbReference type="InterPro" id="IPR014729">
    <property type="entry name" value="Rossmann-like_a/b/a_fold"/>
</dbReference>
<comment type="similarity">
    <text evidence="1 6">Belongs to the PAPS reductase family. CysD subfamily.</text>
</comment>
<dbReference type="SUPFAM" id="SSF52402">
    <property type="entry name" value="Adenine nucleotide alpha hydrolases-like"/>
    <property type="match status" value="1"/>
</dbReference>
<keyword evidence="5 6" id="KW-0067">ATP-binding</keyword>
<keyword evidence="9" id="KW-1185">Reference proteome</keyword>
<feature type="domain" description="Phosphoadenosine phosphosulphate reductase" evidence="7">
    <location>
        <begin position="29"/>
        <end position="256"/>
    </location>
</feature>
<evidence type="ECO:0000256" key="4">
    <source>
        <dbReference type="ARBA" id="ARBA00022741"/>
    </source>
</evidence>